<evidence type="ECO:0000313" key="1">
    <source>
        <dbReference type="EMBL" id="EHL00339.1"/>
    </source>
</evidence>
<dbReference type="HOGENOM" id="CLU_2885974_0_0_1"/>
<dbReference type="Proteomes" id="UP000005446">
    <property type="component" value="Unassembled WGS sequence"/>
</dbReference>
<dbReference type="AlphaFoldDB" id="H0EMJ9"/>
<sequence>MPQRDGDLFELVESSFESRILFKGCIDSRETDSTIELLARDKWHIHGESKYREIGIQRHLELR</sequence>
<dbReference type="InParanoid" id="H0EMJ9"/>
<organism evidence="1 2">
    <name type="scientific">Glarea lozoyensis (strain ATCC 74030 / MF5533)</name>
    <dbReference type="NCBI Taxonomy" id="1104152"/>
    <lineage>
        <taxon>Eukaryota</taxon>
        <taxon>Fungi</taxon>
        <taxon>Dikarya</taxon>
        <taxon>Ascomycota</taxon>
        <taxon>Pezizomycotina</taxon>
        <taxon>Leotiomycetes</taxon>
        <taxon>Helotiales</taxon>
        <taxon>Helotiaceae</taxon>
        <taxon>Glarea</taxon>
    </lineage>
</organism>
<comment type="caution">
    <text evidence="1">The sequence shown here is derived from an EMBL/GenBank/DDBJ whole genome shotgun (WGS) entry which is preliminary data.</text>
</comment>
<name>H0EMJ9_GLAL7</name>
<keyword evidence="2" id="KW-1185">Reference proteome</keyword>
<dbReference type="EMBL" id="AGUE01000089">
    <property type="protein sequence ID" value="EHL00339.1"/>
    <property type="molecule type" value="Genomic_DNA"/>
</dbReference>
<gene>
    <name evidence="1" type="ORF">M7I_3837</name>
</gene>
<proteinExistence type="predicted"/>
<protein>
    <submittedName>
        <fullName evidence="1">Uncharacterized protein</fullName>
    </submittedName>
</protein>
<accession>H0EMJ9</accession>
<evidence type="ECO:0000313" key="2">
    <source>
        <dbReference type="Proteomes" id="UP000005446"/>
    </source>
</evidence>
<reference evidence="1 2" key="1">
    <citation type="journal article" date="2012" name="Eukaryot. Cell">
        <title>Genome sequence of the fungus Glarea lozoyensis: the first genome sequence of a species from the Helotiaceae family.</title>
        <authorList>
            <person name="Youssar L."/>
            <person name="Gruening B.A."/>
            <person name="Erxleben A."/>
            <person name="Guenther S."/>
            <person name="Huettel W."/>
        </authorList>
    </citation>
    <scope>NUCLEOTIDE SEQUENCE [LARGE SCALE GENOMIC DNA]</scope>
    <source>
        <strain evidence="2">ATCC 74030 / MF5533</strain>
    </source>
</reference>